<protein>
    <submittedName>
        <fullName evidence="2">Uncharacterized protein</fullName>
    </submittedName>
</protein>
<feature type="region of interest" description="Disordered" evidence="1">
    <location>
        <begin position="115"/>
        <end position="149"/>
    </location>
</feature>
<feature type="compositionally biased region" description="Low complexity" evidence="1">
    <location>
        <begin position="186"/>
        <end position="196"/>
    </location>
</feature>
<gene>
    <name evidence="2" type="ORF">FRACYDRAFT_237933</name>
</gene>
<evidence type="ECO:0000313" key="3">
    <source>
        <dbReference type="Proteomes" id="UP000095751"/>
    </source>
</evidence>
<sequence>MLTTTASNISPSIQQQQQDQRLLSSGESSSSESSSESEINDDDISLSSSTSLNLSQRQNQGGGDPKKTLDPPHAPFSSVSPRSTLDFPDQKNINPVMIALSSCTKCDNDNNCKHDENDGNNNSNNNHDENTADNNNNKSSSKCKFQPPKAPINNVIRRVSFSTFPNEHVHIDLGTDCIETTDSRHTSTTATATRTDPSPPAPITATTRTTTSPTTTKETRRKKIRWSGRVRVHEIRHINNIPDDERELIWMSPIDYTMIKVMAKTTVYKMMSGEHINDDNPDFCTRGLEFRTRSGSRIRNANKMRNRSAVLNEQDLQHEEGFYDPEFIAMASMDESFICREAARNRAENDTKSIQSYIDDVRDIVWGLRPLSGRNSKYYLYE</sequence>
<feature type="region of interest" description="Disordered" evidence="1">
    <location>
        <begin position="182"/>
        <end position="222"/>
    </location>
</feature>
<feature type="compositionally biased region" description="Low complexity" evidence="1">
    <location>
        <begin position="45"/>
        <end position="55"/>
    </location>
</feature>
<proteinExistence type="predicted"/>
<keyword evidence="3" id="KW-1185">Reference proteome</keyword>
<dbReference type="EMBL" id="KV784357">
    <property type="protein sequence ID" value="OEU17515.1"/>
    <property type="molecule type" value="Genomic_DNA"/>
</dbReference>
<name>A0A1E7FHK2_9STRA</name>
<evidence type="ECO:0000256" key="1">
    <source>
        <dbReference type="SAM" id="MobiDB-lite"/>
    </source>
</evidence>
<feature type="compositionally biased region" description="Low complexity" evidence="1">
    <location>
        <begin position="203"/>
        <end position="216"/>
    </location>
</feature>
<dbReference type="OrthoDB" id="48369at2759"/>
<organism evidence="2 3">
    <name type="scientific">Fragilariopsis cylindrus CCMP1102</name>
    <dbReference type="NCBI Taxonomy" id="635003"/>
    <lineage>
        <taxon>Eukaryota</taxon>
        <taxon>Sar</taxon>
        <taxon>Stramenopiles</taxon>
        <taxon>Ochrophyta</taxon>
        <taxon>Bacillariophyta</taxon>
        <taxon>Bacillariophyceae</taxon>
        <taxon>Bacillariophycidae</taxon>
        <taxon>Bacillariales</taxon>
        <taxon>Bacillariaceae</taxon>
        <taxon>Fragilariopsis</taxon>
    </lineage>
</organism>
<dbReference type="KEGG" id="fcy:FRACYDRAFT_237933"/>
<reference evidence="2 3" key="1">
    <citation type="submission" date="2016-09" db="EMBL/GenBank/DDBJ databases">
        <title>Extensive genetic diversity and differential bi-allelic expression allows diatom success in the polar Southern Ocean.</title>
        <authorList>
            <consortium name="DOE Joint Genome Institute"/>
            <person name="Mock T."/>
            <person name="Otillar R.P."/>
            <person name="Strauss J."/>
            <person name="Dupont C."/>
            <person name="Frickenhaus S."/>
            <person name="Maumus F."/>
            <person name="Mcmullan M."/>
            <person name="Sanges R."/>
            <person name="Schmutz J."/>
            <person name="Toseland A."/>
            <person name="Valas R."/>
            <person name="Veluchamy A."/>
            <person name="Ward B.J."/>
            <person name="Allen A."/>
            <person name="Barry K."/>
            <person name="Falciatore A."/>
            <person name="Ferrante M."/>
            <person name="Fortunato A.E."/>
            <person name="Gloeckner G."/>
            <person name="Gruber A."/>
            <person name="Hipkin R."/>
            <person name="Janech M."/>
            <person name="Kroth P."/>
            <person name="Leese F."/>
            <person name="Lindquist E."/>
            <person name="Lyon B.R."/>
            <person name="Martin J."/>
            <person name="Mayer C."/>
            <person name="Parker M."/>
            <person name="Quesneville H."/>
            <person name="Raymond J."/>
            <person name="Uhlig C."/>
            <person name="Valentin K.U."/>
            <person name="Worden A.Z."/>
            <person name="Armbrust E.V."/>
            <person name="Bowler C."/>
            <person name="Green B."/>
            <person name="Moulton V."/>
            <person name="Van Oosterhout C."/>
            <person name="Grigoriev I."/>
        </authorList>
    </citation>
    <scope>NUCLEOTIDE SEQUENCE [LARGE SCALE GENOMIC DNA]</scope>
    <source>
        <strain evidence="2 3">CCMP1102</strain>
    </source>
</reference>
<feature type="region of interest" description="Disordered" evidence="1">
    <location>
        <begin position="1"/>
        <end position="90"/>
    </location>
</feature>
<evidence type="ECO:0000313" key="2">
    <source>
        <dbReference type="EMBL" id="OEU17515.1"/>
    </source>
</evidence>
<feature type="compositionally biased region" description="Low complexity" evidence="1">
    <location>
        <begin position="14"/>
        <end position="37"/>
    </location>
</feature>
<dbReference type="InParanoid" id="A0A1E7FHK2"/>
<dbReference type="Proteomes" id="UP000095751">
    <property type="component" value="Unassembled WGS sequence"/>
</dbReference>
<dbReference type="AlphaFoldDB" id="A0A1E7FHK2"/>
<accession>A0A1E7FHK2</accession>
<feature type="compositionally biased region" description="Polar residues" evidence="1">
    <location>
        <begin position="1"/>
        <end position="13"/>
    </location>
</feature>